<keyword evidence="1" id="KW-0732">Signal</keyword>
<name>A0A9Q0DQC3_9TELE</name>
<reference evidence="2" key="1">
    <citation type="submission" date="2022-07" db="EMBL/GenBank/DDBJ databases">
        <title>Chromosome-level genome of Muraenolepis orangiensis.</title>
        <authorList>
            <person name="Kim J."/>
        </authorList>
    </citation>
    <scope>NUCLEOTIDE SEQUENCE</scope>
    <source>
        <strain evidence="2">KU_S4_2022</strain>
        <tissue evidence="2">Muscle</tissue>
    </source>
</reference>
<protein>
    <submittedName>
        <fullName evidence="2">Uncharacterized protein</fullName>
    </submittedName>
</protein>
<evidence type="ECO:0000313" key="3">
    <source>
        <dbReference type="Proteomes" id="UP001148018"/>
    </source>
</evidence>
<dbReference type="EMBL" id="JANIIK010000114">
    <property type="protein sequence ID" value="KAJ3590717.1"/>
    <property type="molecule type" value="Genomic_DNA"/>
</dbReference>
<feature type="signal peptide" evidence="1">
    <location>
        <begin position="1"/>
        <end position="30"/>
    </location>
</feature>
<sequence length="142" mass="15464">MCPGSSCGSSVAPAWLQLWLQLWLQRGSSCGSSVAPEPAGDIETSGLCFRLQLPPPDSPYPHAPLESCCSPNDQIRQDSQGGSCVLLGCRQHDPDHLLVWSYRSRPPPGVVLQIQTTSWCGLTDPDHLLVWVLQIQTIKTDS</sequence>
<feature type="chain" id="PRO_5040131612" evidence="1">
    <location>
        <begin position="31"/>
        <end position="142"/>
    </location>
</feature>
<keyword evidence="3" id="KW-1185">Reference proteome</keyword>
<gene>
    <name evidence="2" type="ORF">NHX12_008666</name>
</gene>
<organism evidence="2 3">
    <name type="scientific">Muraenolepis orangiensis</name>
    <name type="common">Patagonian moray cod</name>
    <dbReference type="NCBI Taxonomy" id="630683"/>
    <lineage>
        <taxon>Eukaryota</taxon>
        <taxon>Metazoa</taxon>
        <taxon>Chordata</taxon>
        <taxon>Craniata</taxon>
        <taxon>Vertebrata</taxon>
        <taxon>Euteleostomi</taxon>
        <taxon>Actinopterygii</taxon>
        <taxon>Neopterygii</taxon>
        <taxon>Teleostei</taxon>
        <taxon>Neoteleostei</taxon>
        <taxon>Acanthomorphata</taxon>
        <taxon>Zeiogadaria</taxon>
        <taxon>Gadariae</taxon>
        <taxon>Gadiformes</taxon>
        <taxon>Muraenolepidoidei</taxon>
        <taxon>Muraenolepididae</taxon>
        <taxon>Muraenolepis</taxon>
    </lineage>
</organism>
<evidence type="ECO:0000313" key="2">
    <source>
        <dbReference type="EMBL" id="KAJ3590717.1"/>
    </source>
</evidence>
<comment type="caution">
    <text evidence="2">The sequence shown here is derived from an EMBL/GenBank/DDBJ whole genome shotgun (WGS) entry which is preliminary data.</text>
</comment>
<proteinExistence type="predicted"/>
<dbReference type="Proteomes" id="UP001148018">
    <property type="component" value="Unassembled WGS sequence"/>
</dbReference>
<accession>A0A9Q0DQC3</accession>
<evidence type="ECO:0000256" key="1">
    <source>
        <dbReference type="SAM" id="SignalP"/>
    </source>
</evidence>
<dbReference type="AlphaFoldDB" id="A0A9Q0DQC3"/>